<evidence type="ECO:0000256" key="3">
    <source>
        <dbReference type="ARBA" id="ARBA00022692"/>
    </source>
</evidence>
<dbReference type="AlphaFoldDB" id="A0A1I1KDF7"/>
<dbReference type="Pfam" id="PF04138">
    <property type="entry name" value="GtrA_DPMS_TM"/>
    <property type="match status" value="1"/>
</dbReference>
<keyword evidence="5 6" id="KW-0472">Membrane</keyword>
<evidence type="ECO:0000313" key="9">
    <source>
        <dbReference type="Proteomes" id="UP000199263"/>
    </source>
</evidence>
<evidence type="ECO:0000256" key="2">
    <source>
        <dbReference type="ARBA" id="ARBA00009399"/>
    </source>
</evidence>
<proteinExistence type="inferred from homology"/>
<name>A0A1I1KDF7_9CLOT</name>
<evidence type="ECO:0000256" key="5">
    <source>
        <dbReference type="ARBA" id="ARBA00023136"/>
    </source>
</evidence>
<organism evidence="8 9">
    <name type="scientific">Clostridium uliginosum</name>
    <dbReference type="NCBI Taxonomy" id="119641"/>
    <lineage>
        <taxon>Bacteria</taxon>
        <taxon>Bacillati</taxon>
        <taxon>Bacillota</taxon>
        <taxon>Clostridia</taxon>
        <taxon>Eubacteriales</taxon>
        <taxon>Clostridiaceae</taxon>
        <taxon>Clostridium</taxon>
    </lineage>
</organism>
<dbReference type="InterPro" id="IPR051401">
    <property type="entry name" value="GtrA_CellWall_Glycosyl"/>
</dbReference>
<protein>
    <submittedName>
        <fullName evidence="8">Putative flippase GtrA (Transmembrane translocase of bactoprenol-linked glucose)</fullName>
    </submittedName>
</protein>
<feature type="transmembrane region" description="Helical" evidence="6">
    <location>
        <begin position="107"/>
        <end position="129"/>
    </location>
</feature>
<dbReference type="EMBL" id="FOMG01000005">
    <property type="protein sequence ID" value="SFC55590.1"/>
    <property type="molecule type" value="Genomic_DNA"/>
</dbReference>
<dbReference type="PANTHER" id="PTHR38459:SF1">
    <property type="entry name" value="PROPHAGE BACTOPRENOL-LINKED GLUCOSE TRANSLOCASE HOMOLOG"/>
    <property type="match status" value="1"/>
</dbReference>
<keyword evidence="9" id="KW-1185">Reference proteome</keyword>
<dbReference type="PANTHER" id="PTHR38459">
    <property type="entry name" value="PROPHAGE BACTOPRENOL-LINKED GLUCOSE TRANSLOCASE HOMOLOG"/>
    <property type="match status" value="1"/>
</dbReference>
<dbReference type="RefSeq" id="WP_090089403.1">
    <property type="nucleotide sequence ID" value="NZ_FOMG01000005.1"/>
</dbReference>
<feature type="transmembrane region" description="Helical" evidence="6">
    <location>
        <begin position="17"/>
        <end position="37"/>
    </location>
</feature>
<feature type="transmembrane region" description="Helical" evidence="6">
    <location>
        <begin position="80"/>
        <end position="101"/>
    </location>
</feature>
<evidence type="ECO:0000313" key="8">
    <source>
        <dbReference type="EMBL" id="SFC55590.1"/>
    </source>
</evidence>
<dbReference type="STRING" id="119641.SAMN05421842_10558"/>
<sequence length="135" mass="15683">MNSFIEKFQNTFFSRQFIMFVIIGIINTFNGVVFSYIYSSFLNENLAFIFGYISGLFISYILNSIITFKEKLDFQKFIKFAISYIPNFIIQNIVVLIVFNIMGIHKLIAYGLAAIIGIPVTFILMKFFAFKKKES</sequence>
<evidence type="ECO:0000256" key="4">
    <source>
        <dbReference type="ARBA" id="ARBA00022989"/>
    </source>
</evidence>
<dbReference type="Proteomes" id="UP000199263">
    <property type="component" value="Unassembled WGS sequence"/>
</dbReference>
<evidence type="ECO:0000256" key="1">
    <source>
        <dbReference type="ARBA" id="ARBA00004141"/>
    </source>
</evidence>
<comment type="similarity">
    <text evidence="2">Belongs to the GtrA family.</text>
</comment>
<feature type="transmembrane region" description="Helical" evidence="6">
    <location>
        <begin position="49"/>
        <end position="68"/>
    </location>
</feature>
<evidence type="ECO:0000256" key="6">
    <source>
        <dbReference type="SAM" id="Phobius"/>
    </source>
</evidence>
<accession>A0A1I1KDF7</accession>
<dbReference type="GO" id="GO:0000271">
    <property type="term" value="P:polysaccharide biosynthetic process"/>
    <property type="evidence" value="ECO:0007669"/>
    <property type="project" value="InterPro"/>
</dbReference>
<feature type="domain" description="GtrA/DPMS transmembrane" evidence="7">
    <location>
        <begin position="20"/>
        <end position="130"/>
    </location>
</feature>
<keyword evidence="4 6" id="KW-1133">Transmembrane helix</keyword>
<dbReference type="GO" id="GO:0005886">
    <property type="term" value="C:plasma membrane"/>
    <property type="evidence" value="ECO:0007669"/>
    <property type="project" value="TreeGrafter"/>
</dbReference>
<evidence type="ECO:0000259" key="7">
    <source>
        <dbReference type="Pfam" id="PF04138"/>
    </source>
</evidence>
<comment type="subcellular location">
    <subcellularLocation>
        <location evidence="1">Membrane</location>
        <topology evidence="1">Multi-pass membrane protein</topology>
    </subcellularLocation>
</comment>
<reference evidence="8 9" key="1">
    <citation type="submission" date="2016-10" db="EMBL/GenBank/DDBJ databases">
        <authorList>
            <person name="de Groot N.N."/>
        </authorList>
    </citation>
    <scope>NUCLEOTIDE SEQUENCE [LARGE SCALE GENOMIC DNA]</scope>
    <source>
        <strain evidence="8 9">DSM 12992</strain>
    </source>
</reference>
<gene>
    <name evidence="8" type="ORF">SAMN05421842_10558</name>
</gene>
<keyword evidence="3 6" id="KW-0812">Transmembrane</keyword>
<dbReference type="OrthoDB" id="9794212at2"/>
<dbReference type="InterPro" id="IPR007267">
    <property type="entry name" value="GtrA_DPMS_TM"/>
</dbReference>